<feature type="compositionally biased region" description="Basic and acidic residues" evidence="9">
    <location>
        <begin position="78"/>
        <end position="98"/>
    </location>
</feature>
<dbReference type="Pfam" id="PF10296">
    <property type="entry name" value="MMM1"/>
    <property type="match status" value="1"/>
</dbReference>
<keyword evidence="5 10" id="KW-1133">Transmembrane helix</keyword>
<dbReference type="InterPro" id="IPR011993">
    <property type="entry name" value="PH-like_dom_sf"/>
</dbReference>
<dbReference type="GO" id="GO:0008289">
    <property type="term" value="F:lipid binding"/>
    <property type="evidence" value="ECO:0007669"/>
    <property type="project" value="UniProtKB-KW"/>
</dbReference>
<feature type="compositionally biased region" description="Low complexity" evidence="9">
    <location>
        <begin position="570"/>
        <end position="581"/>
    </location>
</feature>
<feature type="compositionally biased region" description="Polar residues" evidence="9">
    <location>
        <begin position="610"/>
        <end position="622"/>
    </location>
</feature>
<evidence type="ECO:0000313" key="12">
    <source>
        <dbReference type="EMBL" id="KAG7726341.1"/>
    </source>
</evidence>
<proteinExistence type="predicted"/>
<keyword evidence="2" id="KW-0813">Transport</keyword>
<dbReference type="CDD" id="cd21675">
    <property type="entry name" value="SMP_TEX2"/>
    <property type="match status" value="1"/>
</dbReference>
<reference evidence="12" key="1">
    <citation type="journal article" date="2021" name="G3 (Bethesda)">
        <title>Genomic diversity, chromosomal rearrangements, and interspecies hybridization in the ogataea polymorpha species complex.</title>
        <authorList>
            <person name="Hanson S.J."/>
            <person name="Cinneide E.O."/>
            <person name="Salzberg L.I."/>
            <person name="Wolfe K.H."/>
            <person name="McGowan J."/>
            <person name="Fitzpatrick D.A."/>
            <person name="Matlin K."/>
        </authorList>
    </citation>
    <scope>NUCLEOTIDE SEQUENCE</scope>
    <source>
        <strain evidence="12">83-405-1</strain>
    </source>
</reference>
<keyword evidence="3 10" id="KW-0812">Transmembrane</keyword>
<keyword evidence="8 10" id="KW-0472">Membrane</keyword>
<dbReference type="InterPro" id="IPR019411">
    <property type="entry name" value="MMM1_dom"/>
</dbReference>
<evidence type="ECO:0000313" key="13">
    <source>
        <dbReference type="Proteomes" id="UP000738402"/>
    </source>
</evidence>
<feature type="compositionally biased region" description="Acidic residues" evidence="9">
    <location>
        <begin position="597"/>
        <end position="609"/>
    </location>
</feature>
<evidence type="ECO:0000259" key="11">
    <source>
        <dbReference type="PROSITE" id="PS51847"/>
    </source>
</evidence>
<feature type="domain" description="SMP-LTD" evidence="11">
    <location>
        <begin position="361"/>
        <end position="552"/>
    </location>
</feature>
<dbReference type="Pfam" id="PF15413">
    <property type="entry name" value="PH_11"/>
    <property type="match status" value="1"/>
</dbReference>
<feature type="region of interest" description="Disordered" evidence="9">
    <location>
        <begin position="847"/>
        <end position="894"/>
    </location>
</feature>
<dbReference type="Gene3D" id="2.30.29.30">
    <property type="entry name" value="Pleckstrin-homology domain (PH domain)/Phosphotyrosine-binding domain (PTB)"/>
    <property type="match status" value="1"/>
</dbReference>
<dbReference type="Proteomes" id="UP000738402">
    <property type="component" value="Unassembled WGS sequence"/>
</dbReference>
<keyword evidence="6" id="KW-0445">Lipid transport</keyword>
<evidence type="ECO:0000256" key="1">
    <source>
        <dbReference type="ARBA" id="ARBA00004586"/>
    </source>
</evidence>
<evidence type="ECO:0000256" key="5">
    <source>
        <dbReference type="ARBA" id="ARBA00022989"/>
    </source>
</evidence>
<dbReference type="GO" id="GO:0015914">
    <property type="term" value="P:phospholipid transport"/>
    <property type="evidence" value="ECO:0007669"/>
    <property type="project" value="TreeGrafter"/>
</dbReference>
<dbReference type="PANTHER" id="PTHR13466">
    <property type="entry name" value="TEX2 PROTEIN-RELATED"/>
    <property type="match status" value="1"/>
</dbReference>
<dbReference type="InterPro" id="IPR031468">
    <property type="entry name" value="SMP_LBD"/>
</dbReference>
<dbReference type="PROSITE" id="PS51847">
    <property type="entry name" value="SMP"/>
    <property type="match status" value="1"/>
</dbReference>
<feature type="region of interest" description="Disordered" evidence="9">
    <location>
        <begin position="169"/>
        <end position="190"/>
    </location>
</feature>
<feature type="region of interest" description="Disordered" evidence="9">
    <location>
        <begin position="570"/>
        <end position="628"/>
    </location>
</feature>
<evidence type="ECO:0000256" key="2">
    <source>
        <dbReference type="ARBA" id="ARBA00022448"/>
    </source>
</evidence>
<feature type="transmembrane region" description="Helical" evidence="10">
    <location>
        <begin position="47"/>
        <end position="70"/>
    </location>
</feature>
<dbReference type="AlphaFoldDB" id="A0AAN6D5F4"/>
<comment type="subcellular location">
    <subcellularLocation>
        <location evidence="1">Endoplasmic reticulum membrane</location>
    </subcellularLocation>
</comment>
<feature type="region of interest" description="Disordered" evidence="9">
    <location>
        <begin position="76"/>
        <end position="98"/>
    </location>
</feature>
<accession>A0AAN6D5F4</accession>
<sequence length="894" mass="100017">MNSTSRLALAYVAGGLTLWPLILFLNNIASDMRVLSFKDSLHKLCQLAITYIVGGLTFLPITFIIGWHLLPMAPESPEQERELEEARQKEESKAKGETEGYRSLMAGQVLEKESSDLKTYHEGWLTVTREYYQFPQIDWSEFQTQASSGSSLGSEQVNNQQVPKSGSFLKMVKGNKPAPANAEEPKQDTKSLDAKKLKAIRKKNRYYAVLKHGNLFLYDDEAKKNVQYVIVLSNHVIGIWPRELKDGQLFTKRAAVCIFKKDLEPNHTAPPATSPEPENLVNILQGKVILETPPKDTFFLYADRNTQKEDWYFALLRATTKDVPKSGTAKDLLEPSFMARTLHFMTADMIDLIQAINSSEGQLTTQWLNALIGRLFLSYYRTEEFKELIKNKIDERLKKIRTPDFLDDLQIKKIDVGHSAPFLTFPKLQNLTPEGDLSIQCHVLYHGGLVLEVASKVFLNLGARFKQREFDINLKIVMKKLEGDILLRMKPPPSNRVWYGFTKLPEFDMVIEPVVSSRALNYNLITNIITNRFKEALGKTLVLPFMDDLVFYRTEGELFKGGIWDKSARPSAAAVPPQQSHPVPPPLPSRAPKTDDLVMDDTALEEDDNLSLSNSNRGSTQESTRDDTTFEVAQTVTNNCAPDSISIMTTGSGGSSSSLANTSTYKDRASMLSKKFLSMNKGLLVDNTASGSASEGADGDGQGKSLATSYSKLKGLYASTKQKITEKQSTANLKEINYSPPEMISSRRIIRKTLRSAGDQPEVENRQSSAEMFAKTETTSMEPMVSLGYDEQQPKTPTSPNMFINERYRSSSLSKNVPPSPFASPQKLRLGDLDREEETEVMLLADEDDEYVDSGPLKAQTQDDPQTMDIPSGTRLVDTGPALSRVPPPLPERR</sequence>
<dbReference type="PANTHER" id="PTHR13466:SF19">
    <property type="entry name" value="NUCLEUS-VACUOLE JUNCTION PROTEIN 2"/>
    <property type="match status" value="1"/>
</dbReference>
<dbReference type="SUPFAM" id="SSF50729">
    <property type="entry name" value="PH domain-like"/>
    <property type="match status" value="1"/>
</dbReference>
<evidence type="ECO:0000256" key="10">
    <source>
        <dbReference type="SAM" id="Phobius"/>
    </source>
</evidence>
<dbReference type="EMBL" id="JAHLUH010000009">
    <property type="protein sequence ID" value="KAG7726341.1"/>
    <property type="molecule type" value="Genomic_DNA"/>
</dbReference>
<evidence type="ECO:0000256" key="6">
    <source>
        <dbReference type="ARBA" id="ARBA00023055"/>
    </source>
</evidence>
<dbReference type="GO" id="GO:0032865">
    <property type="term" value="C:ERMES complex"/>
    <property type="evidence" value="ECO:0007669"/>
    <property type="project" value="TreeGrafter"/>
</dbReference>
<dbReference type="GO" id="GO:0005789">
    <property type="term" value="C:endoplasmic reticulum membrane"/>
    <property type="evidence" value="ECO:0007669"/>
    <property type="project" value="UniProtKB-SubCell"/>
</dbReference>
<evidence type="ECO:0000256" key="4">
    <source>
        <dbReference type="ARBA" id="ARBA00022824"/>
    </source>
</evidence>
<feature type="region of interest" description="Disordered" evidence="9">
    <location>
        <begin position="811"/>
        <end position="835"/>
    </location>
</feature>
<evidence type="ECO:0000256" key="7">
    <source>
        <dbReference type="ARBA" id="ARBA00023121"/>
    </source>
</evidence>
<keyword evidence="7" id="KW-0446">Lipid-binding</keyword>
<feature type="transmembrane region" description="Helical" evidence="10">
    <location>
        <begin position="6"/>
        <end position="26"/>
    </location>
</feature>
<dbReference type="SMART" id="SM00233">
    <property type="entry name" value="PH"/>
    <property type="match status" value="1"/>
</dbReference>
<comment type="caution">
    <text evidence="12">The sequence shown here is derived from an EMBL/GenBank/DDBJ whole genome shotgun (WGS) entry which is preliminary data.</text>
</comment>
<evidence type="ECO:0000256" key="8">
    <source>
        <dbReference type="ARBA" id="ARBA00023136"/>
    </source>
</evidence>
<evidence type="ECO:0000256" key="9">
    <source>
        <dbReference type="SAM" id="MobiDB-lite"/>
    </source>
</evidence>
<name>A0AAN6D5F4_9ASCO</name>
<evidence type="ECO:0000256" key="3">
    <source>
        <dbReference type="ARBA" id="ARBA00022692"/>
    </source>
</evidence>
<gene>
    <name evidence="12" type="ORF">KL933_003272</name>
</gene>
<keyword evidence="4" id="KW-0256">Endoplasmic reticulum</keyword>
<organism evidence="12 13">
    <name type="scientific">Ogataea haglerorum</name>
    <dbReference type="NCBI Taxonomy" id="1937702"/>
    <lineage>
        <taxon>Eukaryota</taxon>
        <taxon>Fungi</taxon>
        <taxon>Dikarya</taxon>
        <taxon>Ascomycota</taxon>
        <taxon>Saccharomycotina</taxon>
        <taxon>Pichiomycetes</taxon>
        <taxon>Pichiales</taxon>
        <taxon>Pichiaceae</taxon>
        <taxon>Ogataea</taxon>
    </lineage>
</organism>
<dbReference type="GO" id="GO:1990456">
    <property type="term" value="P:mitochondrion-endoplasmic reticulum membrane tethering"/>
    <property type="evidence" value="ECO:0007669"/>
    <property type="project" value="TreeGrafter"/>
</dbReference>
<protein>
    <recommendedName>
        <fullName evidence="11">SMP-LTD domain-containing protein</fullName>
    </recommendedName>
</protein>
<dbReference type="InterPro" id="IPR001849">
    <property type="entry name" value="PH_domain"/>
</dbReference>